<reference evidence="1" key="1">
    <citation type="submission" date="2020-10" db="EMBL/GenBank/DDBJ databases">
        <title>High-Quality Genome Resource of Clonostachys rosea strain S41 by Oxford Nanopore Long-Read Sequencing.</title>
        <authorList>
            <person name="Wang H."/>
        </authorList>
    </citation>
    <scope>NUCLEOTIDE SEQUENCE</scope>
    <source>
        <strain evidence="1">S41</strain>
    </source>
</reference>
<sequence>MPSIFKKAMAAGAVFSAAASAQNFRVVGQIYTGTPGETITYRTWYGDGNLYVGPKVPESVSNALNFTIPDWTGTQPQVLVGPVPPATSEDLPEGTFIAINNATGATDPVLLTNDESSLGDGYISKWLRYGTFMVPANPSGDSDTHTFFYLANTEEPGTFQITWRTPGTAEEGLQRINITAVL</sequence>
<dbReference type="EMBL" id="JADCTT010000001">
    <property type="protein sequence ID" value="KAF9759299.1"/>
    <property type="molecule type" value="Genomic_DNA"/>
</dbReference>
<name>A0A8H7NNC9_BIOOC</name>
<organism evidence="1 2">
    <name type="scientific">Bionectria ochroleuca</name>
    <name type="common">Gliocladium roseum</name>
    <dbReference type="NCBI Taxonomy" id="29856"/>
    <lineage>
        <taxon>Eukaryota</taxon>
        <taxon>Fungi</taxon>
        <taxon>Dikarya</taxon>
        <taxon>Ascomycota</taxon>
        <taxon>Pezizomycotina</taxon>
        <taxon>Sordariomycetes</taxon>
        <taxon>Hypocreomycetidae</taxon>
        <taxon>Hypocreales</taxon>
        <taxon>Bionectriaceae</taxon>
        <taxon>Clonostachys</taxon>
    </lineage>
</organism>
<evidence type="ECO:0000313" key="1">
    <source>
        <dbReference type="EMBL" id="KAF9759299.1"/>
    </source>
</evidence>
<accession>A0A8H7NNC9</accession>
<protein>
    <submittedName>
        <fullName evidence="1">Uncharacterized protein</fullName>
    </submittedName>
</protein>
<proteinExistence type="predicted"/>
<gene>
    <name evidence="1" type="ORF">IM811_000993</name>
</gene>
<dbReference type="AlphaFoldDB" id="A0A8H7NNC9"/>
<evidence type="ECO:0000313" key="2">
    <source>
        <dbReference type="Proteomes" id="UP000616885"/>
    </source>
</evidence>
<dbReference type="Proteomes" id="UP000616885">
    <property type="component" value="Unassembled WGS sequence"/>
</dbReference>
<comment type="caution">
    <text evidence="1">The sequence shown here is derived from an EMBL/GenBank/DDBJ whole genome shotgun (WGS) entry which is preliminary data.</text>
</comment>